<dbReference type="InterPro" id="IPR001962">
    <property type="entry name" value="Asn_synthase"/>
</dbReference>
<evidence type="ECO:0000256" key="5">
    <source>
        <dbReference type="PIRNR" id="PIRNR001589"/>
    </source>
</evidence>
<feature type="domain" description="Glutamine amidotransferase type-2" evidence="9">
    <location>
        <begin position="2"/>
        <end position="222"/>
    </location>
</feature>
<dbReference type="InterPro" id="IPR033738">
    <property type="entry name" value="AsnB_N"/>
</dbReference>
<dbReference type="Gene3D" id="3.60.20.10">
    <property type="entry name" value="Glutamine Phosphoribosylpyrophosphate, subunit 1, domain 1"/>
    <property type="match status" value="1"/>
</dbReference>
<evidence type="ECO:0000256" key="4">
    <source>
        <dbReference type="ARBA" id="ARBA00022962"/>
    </source>
</evidence>
<comment type="caution">
    <text evidence="10">The sequence shown here is derived from an EMBL/GenBank/DDBJ whole genome shotgun (WGS) entry which is preliminary data.</text>
</comment>
<dbReference type="SUPFAM" id="SSF52402">
    <property type="entry name" value="Adenine nucleotide alpha hydrolases-like"/>
    <property type="match status" value="1"/>
</dbReference>
<dbReference type="GO" id="GO:0004066">
    <property type="term" value="F:asparagine synthase (glutamine-hydrolyzing) activity"/>
    <property type="evidence" value="ECO:0007669"/>
    <property type="project" value="UniProtKB-EC"/>
</dbReference>
<evidence type="ECO:0000256" key="1">
    <source>
        <dbReference type="ARBA" id="ARBA00005752"/>
    </source>
</evidence>
<keyword evidence="3 5" id="KW-0067">ATP-binding</keyword>
<organism evidence="10 11">
    <name type="scientific">Alternaria panax</name>
    <dbReference type="NCBI Taxonomy" id="48097"/>
    <lineage>
        <taxon>Eukaryota</taxon>
        <taxon>Fungi</taxon>
        <taxon>Dikarya</taxon>
        <taxon>Ascomycota</taxon>
        <taxon>Pezizomycotina</taxon>
        <taxon>Dothideomycetes</taxon>
        <taxon>Pleosporomycetidae</taxon>
        <taxon>Pleosporales</taxon>
        <taxon>Pleosporineae</taxon>
        <taxon>Pleosporaceae</taxon>
        <taxon>Alternaria</taxon>
        <taxon>Alternaria sect. Panax</taxon>
    </lineage>
</organism>
<keyword evidence="10" id="KW-0436">Ligase</keyword>
<dbReference type="GO" id="GO:0005829">
    <property type="term" value="C:cytosol"/>
    <property type="evidence" value="ECO:0007669"/>
    <property type="project" value="TreeGrafter"/>
</dbReference>
<proteinExistence type="inferred from homology"/>
<feature type="active site" description="For GATase activity" evidence="6">
    <location>
        <position position="2"/>
    </location>
</feature>
<feature type="site" description="Important for beta-aspartyl-AMP intermediate formation" evidence="8">
    <location>
        <position position="397"/>
    </location>
</feature>
<gene>
    <name evidence="10" type="ORF">G6011_00755</name>
</gene>
<protein>
    <submittedName>
        <fullName evidence="10">Asparagine synthase (Glutamine-hydrolyzing)</fullName>
        <ecNumber evidence="10">6.3.5.4</ecNumber>
    </submittedName>
</protein>
<keyword evidence="4 6" id="KW-0315">Glutamine amidotransferase</keyword>
<dbReference type="PANTHER" id="PTHR43284:SF1">
    <property type="entry name" value="ASPARAGINE SYNTHETASE"/>
    <property type="match status" value="1"/>
</dbReference>
<dbReference type="NCBIfam" id="TIGR01536">
    <property type="entry name" value="asn_synth_AEB"/>
    <property type="match status" value="1"/>
</dbReference>
<evidence type="ECO:0000259" key="9">
    <source>
        <dbReference type="PROSITE" id="PS51278"/>
    </source>
</evidence>
<evidence type="ECO:0000256" key="7">
    <source>
        <dbReference type="PIRSR" id="PIRSR001589-2"/>
    </source>
</evidence>
<dbReference type="InterPro" id="IPR017932">
    <property type="entry name" value="GATase_2_dom"/>
</dbReference>
<dbReference type="GO" id="GO:0005524">
    <property type="term" value="F:ATP binding"/>
    <property type="evidence" value="ECO:0007669"/>
    <property type="project" value="UniProtKB-KW"/>
</dbReference>
<dbReference type="InterPro" id="IPR014729">
    <property type="entry name" value="Rossmann-like_a/b/a_fold"/>
</dbReference>
<dbReference type="PIRSF" id="PIRSF001589">
    <property type="entry name" value="Asn_synthetase_glu-h"/>
    <property type="match status" value="1"/>
</dbReference>
<dbReference type="Pfam" id="PF00733">
    <property type="entry name" value="Asn_synthase"/>
    <property type="match status" value="1"/>
</dbReference>
<dbReference type="EMBL" id="JAANER010000001">
    <property type="protein sequence ID" value="KAG9195634.1"/>
    <property type="molecule type" value="Genomic_DNA"/>
</dbReference>
<dbReference type="InterPro" id="IPR051786">
    <property type="entry name" value="ASN_synthetase/amidase"/>
</dbReference>
<evidence type="ECO:0000256" key="3">
    <source>
        <dbReference type="ARBA" id="ARBA00022840"/>
    </source>
</evidence>
<dbReference type="Proteomes" id="UP001199106">
    <property type="component" value="Unassembled WGS sequence"/>
</dbReference>
<dbReference type="PANTHER" id="PTHR43284">
    <property type="entry name" value="ASPARAGINE SYNTHETASE (GLUTAMINE-HYDROLYZING)"/>
    <property type="match status" value="1"/>
</dbReference>
<dbReference type="InterPro" id="IPR029055">
    <property type="entry name" value="Ntn_hydrolases_N"/>
</dbReference>
<dbReference type="Gene3D" id="3.40.50.620">
    <property type="entry name" value="HUPs"/>
    <property type="match status" value="2"/>
</dbReference>
<comment type="similarity">
    <text evidence="1">Belongs to the asparagine synthetase family.</text>
</comment>
<feature type="binding site" evidence="7">
    <location>
        <position position="316"/>
    </location>
    <ligand>
        <name>ATP</name>
        <dbReference type="ChEBI" id="CHEBI:30616"/>
    </ligand>
</feature>
<dbReference type="AlphaFoldDB" id="A0AAD4IJV2"/>
<keyword evidence="6" id="KW-0028">Amino-acid biosynthesis</keyword>
<evidence type="ECO:0000313" key="10">
    <source>
        <dbReference type="EMBL" id="KAG9195634.1"/>
    </source>
</evidence>
<dbReference type="EC" id="6.3.5.4" evidence="10"/>
<accession>A0AAD4IJV2</accession>
<keyword evidence="11" id="KW-1185">Reference proteome</keyword>
<keyword evidence="6" id="KW-0061">Asparagine biosynthesis</keyword>
<keyword evidence="2 5" id="KW-0547">Nucleotide-binding</keyword>
<sequence length="670" mass="74453">MCGISVVVDIERSGSRGRNDKGRRMLHEELDKSLDAIKHRGPDSRGIWISEDNYVGLGHCRLAIQDLSSDGDQPMHDSANEIHAVVNGEIYDYAVLREKLSREFGYVFKGHSDSELVVALYKHYGLSLFQHLRGEFAFCVYDSRTGMVVAGRDRYGIKPLFWTRVQGRLLLGAEVKAFVALGWQAEWDTHGLVDEAWQFGSGTLFKGVQKVRPGHYLTCTPSGAVETREYWDVEYTDQRHVEQRSEEEMVVGVRTRLLDSIRQRMRADVPVGIYLSGGIDSSVVAGMAHHLQTEAGGGEGLGSQGTAPAAMTCFSVGFDMAGGGDVGRDESATAARTAAWLGVQHHILPVGEAELADKLEQAVYHAEHHNQNLNFVGKFLLSRLVHAHGYRVVLTGEGADEQFAGYPMFLPDAVRGQAEADANSVTAADGAMARLLHQRGSTADDQIPPAVGRELRAIGTARALSAYQLAPECWHPCLPEPRPLETLAAGLSPPAKWNMQHRWHPLHSALYAWTKTHLANSILSCLGDRTEMAHSLEARTPFLDHHLTSYVNGLPPAVKLRHEPSTDTFTEKWILREAARPFVLPELYARQKHAYTAPMLYRVDGPLHRLYCRLFTQASVARLGFLDWNVVNQLPHQAFVQQDPRAMRSLNLCCQWIILSTKFDMPPACC</sequence>
<evidence type="ECO:0000313" key="11">
    <source>
        <dbReference type="Proteomes" id="UP001199106"/>
    </source>
</evidence>
<dbReference type="CDD" id="cd01991">
    <property type="entry name" value="Asn_synthase_B_C"/>
    <property type="match status" value="1"/>
</dbReference>
<evidence type="ECO:0000256" key="2">
    <source>
        <dbReference type="ARBA" id="ARBA00022741"/>
    </source>
</evidence>
<dbReference type="PROSITE" id="PS51278">
    <property type="entry name" value="GATASE_TYPE_2"/>
    <property type="match status" value="1"/>
</dbReference>
<name>A0AAD4IJV2_9PLEO</name>
<dbReference type="CDD" id="cd00712">
    <property type="entry name" value="AsnB"/>
    <property type="match status" value="1"/>
</dbReference>
<dbReference type="SUPFAM" id="SSF56235">
    <property type="entry name" value="N-terminal nucleophile aminohydrolases (Ntn hydrolases)"/>
    <property type="match status" value="1"/>
</dbReference>
<reference evidence="10" key="1">
    <citation type="submission" date="2021-07" db="EMBL/GenBank/DDBJ databases">
        <title>Genome Resource of American Ginseng Black Spot Pathogen Alternaria panax.</title>
        <authorList>
            <person name="Qiu C."/>
            <person name="Wang W."/>
            <person name="Liu Z."/>
        </authorList>
    </citation>
    <scope>NUCLEOTIDE SEQUENCE</scope>
    <source>
        <strain evidence="10">BNCC115425</strain>
    </source>
</reference>
<evidence type="ECO:0000256" key="6">
    <source>
        <dbReference type="PIRSR" id="PIRSR001589-1"/>
    </source>
</evidence>
<dbReference type="GO" id="GO:0006529">
    <property type="term" value="P:asparagine biosynthetic process"/>
    <property type="evidence" value="ECO:0007669"/>
    <property type="project" value="UniProtKB-KW"/>
</dbReference>
<evidence type="ECO:0000256" key="8">
    <source>
        <dbReference type="PIRSR" id="PIRSR001589-3"/>
    </source>
</evidence>
<dbReference type="Pfam" id="PF13537">
    <property type="entry name" value="GATase_7"/>
    <property type="match status" value="1"/>
</dbReference>
<feature type="binding site" evidence="7">
    <location>
        <position position="113"/>
    </location>
    <ligand>
        <name>L-glutamine</name>
        <dbReference type="ChEBI" id="CHEBI:58359"/>
    </ligand>
</feature>
<dbReference type="InterPro" id="IPR006426">
    <property type="entry name" value="Asn_synth_AEB"/>
</dbReference>